<feature type="compositionally biased region" description="Polar residues" evidence="1">
    <location>
        <begin position="102"/>
        <end position="113"/>
    </location>
</feature>
<dbReference type="EMBL" id="HF935675">
    <property type="protein sequence ID" value="CCX12029.1"/>
    <property type="molecule type" value="Genomic_DNA"/>
</dbReference>
<dbReference type="Pfam" id="PF05032">
    <property type="entry name" value="Spo12"/>
    <property type="match status" value="1"/>
</dbReference>
<feature type="compositionally biased region" description="Low complexity" evidence="1">
    <location>
        <begin position="28"/>
        <end position="49"/>
    </location>
</feature>
<dbReference type="STRING" id="1076935.U4LI71"/>
<feature type="compositionally biased region" description="Low complexity" evidence="1">
    <location>
        <begin position="164"/>
        <end position="176"/>
    </location>
</feature>
<dbReference type="Proteomes" id="UP000018144">
    <property type="component" value="Unassembled WGS sequence"/>
</dbReference>
<gene>
    <name evidence="2" type="ORF">PCON_11623</name>
</gene>
<feature type="region of interest" description="Disordered" evidence="1">
    <location>
        <begin position="96"/>
        <end position="115"/>
    </location>
</feature>
<evidence type="ECO:0000256" key="1">
    <source>
        <dbReference type="SAM" id="MobiDB-lite"/>
    </source>
</evidence>
<sequence length="189" mass="19335">MTETTPQHHQQMDIDMDMDVDTTPPTPNNTTATTAVTSPVASSAETSPAIHPMHAPRAKAGPSSNGQKDGQNGEKIGGEKGLIPLERQRMLLKQKLAAQQPAGFSSPTDNMMTPVSRKLADTKKKTFATAKATSLSTRFGLAGVQAKKSTPGSSLFGEEPKATSGSAGSSAGSSGSALGGAGSARGKEL</sequence>
<feature type="region of interest" description="Disordered" evidence="1">
    <location>
        <begin position="1"/>
        <end position="83"/>
    </location>
</feature>
<dbReference type="InterPro" id="IPR007727">
    <property type="entry name" value="Spo12"/>
</dbReference>
<evidence type="ECO:0000313" key="2">
    <source>
        <dbReference type="EMBL" id="CCX12029.1"/>
    </source>
</evidence>
<dbReference type="OrthoDB" id="5578329at2759"/>
<feature type="region of interest" description="Disordered" evidence="1">
    <location>
        <begin position="143"/>
        <end position="189"/>
    </location>
</feature>
<reference evidence="2 3" key="1">
    <citation type="journal article" date="2013" name="PLoS Genet.">
        <title>The genome and development-dependent transcriptomes of Pyronema confluens: a window into fungal evolution.</title>
        <authorList>
            <person name="Traeger S."/>
            <person name="Altegoer F."/>
            <person name="Freitag M."/>
            <person name="Gabaldon T."/>
            <person name="Kempken F."/>
            <person name="Kumar A."/>
            <person name="Marcet-Houben M."/>
            <person name="Poggeler S."/>
            <person name="Stajich J.E."/>
            <person name="Nowrousian M."/>
        </authorList>
    </citation>
    <scope>NUCLEOTIDE SEQUENCE [LARGE SCALE GENOMIC DNA]</scope>
    <source>
        <strain evidence="3">CBS 100304</strain>
        <tissue evidence="2">Vegetative mycelium</tissue>
    </source>
</reference>
<name>U4LI71_PYROM</name>
<proteinExistence type="predicted"/>
<accession>U4LI71</accession>
<organism evidence="2 3">
    <name type="scientific">Pyronema omphalodes (strain CBS 100304)</name>
    <name type="common">Pyronema confluens</name>
    <dbReference type="NCBI Taxonomy" id="1076935"/>
    <lineage>
        <taxon>Eukaryota</taxon>
        <taxon>Fungi</taxon>
        <taxon>Dikarya</taxon>
        <taxon>Ascomycota</taxon>
        <taxon>Pezizomycotina</taxon>
        <taxon>Pezizomycetes</taxon>
        <taxon>Pezizales</taxon>
        <taxon>Pyronemataceae</taxon>
        <taxon>Pyronema</taxon>
    </lineage>
</organism>
<dbReference type="AlphaFoldDB" id="U4LI71"/>
<protein>
    <submittedName>
        <fullName evidence="2">Uncharacterized protein</fullName>
    </submittedName>
</protein>
<keyword evidence="3" id="KW-1185">Reference proteome</keyword>
<evidence type="ECO:0000313" key="3">
    <source>
        <dbReference type="Proteomes" id="UP000018144"/>
    </source>
</evidence>